<sequence length="441" mass="47716">MSDALENVIESGSARRAELELLEPQPDAPSSPCRAVQGEKPNGASRRGDVFDKAFAFTRADEAEAAGMHPYFKPIAEQHGGTVVVGGREMVITGSNDYLGLTQDPRLKEASRRALDTFGTSCTGSRFLTGTLTLHETLEKRLAEFLRAESALTFSAGFLGSLAVLSALTGRQDILYFDRENHACLYDGARLSYGTLRKYEHGNLADLERLLQRDRDKPGGRMIVTDGVFSMTGHVADLPGIIAIARRYGARVVVDDAHATGVLGPTGRGTAEHFGLEREVDLILGTFSKSFASVGGFVTGPRAVVNFIKHKARPFIFTAALPAMQMAAALAALEIMDAEPEHRQRLWENVAVLRTGMNELGFDTLGSQTPIVPVLIGDDELTMAVWKGLWEEGIFTTPALPPSVPVGQAIIRTSVNANHTPEQLEKLLTAFGRVGKRFGVI</sequence>
<evidence type="ECO:0000259" key="6">
    <source>
        <dbReference type="Pfam" id="PF00155"/>
    </source>
</evidence>
<reference evidence="7 8" key="2">
    <citation type="journal article" date="2011" name="Stand. Genomic Sci.">
        <title>Complete genome sequence of Truepera radiovictrix type strain (RQ-24).</title>
        <authorList>
            <person name="Ivanova N."/>
            <person name="Rohde C."/>
            <person name="Munk C."/>
            <person name="Nolan M."/>
            <person name="Lucas S."/>
            <person name="Del Rio T.G."/>
            <person name="Tice H."/>
            <person name="Deshpande S."/>
            <person name="Cheng J.F."/>
            <person name="Tapia R."/>
            <person name="Han C."/>
            <person name="Goodwin L."/>
            <person name="Pitluck S."/>
            <person name="Liolios K."/>
            <person name="Mavromatis K."/>
            <person name="Mikhailova N."/>
            <person name="Pati A."/>
            <person name="Chen A."/>
            <person name="Palaniappan K."/>
            <person name="Land M."/>
            <person name="Hauser L."/>
            <person name="Chang Y.J."/>
            <person name="Jeffries C.D."/>
            <person name="Brambilla E."/>
            <person name="Rohde M."/>
            <person name="Goker M."/>
            <person name="Tindall B.J."/>
            <person name="Woyke T."/>
            <person name="Bristow J."/>
            <person name="Eisen J.A."/>
            <person name="Markowitz V."/>
            <person name="Hugenholtz P."/>
            <person name="Kyrpides N.C."/>
            <person name="Klenk H.P."/>
            <person name="Lapidus A."/>
        </authorList>
    </citation>
    <scope>NUCLEOTIDE SEQUENCE [LARGE SCALE GENOMIC DNA]</scope>
    <source>
        <strain evidence="8">DSM 17093 / CIP 108686 / LMG 22925 / RQ-24</strain>
    </source>
</reference>
<dbReference type="Proteomes" id="UP000000379">
    <property type="component" value="Chromosome"/>
</dbReference>
<organism evidence="7 8">
    <name type="scientific">Truepera radiovictrix (strain DSM 17093 / CIP 108686 / LMG 22925 / RQ-24)</name>
    <dbReference type="NCBI Taxonomy" id="649638"/>
    <lineage>
        <taxon>Bacteria</taxon>
        <taxon>Thermotogati</taxon>
        <taxon>Deinococcota</taxon>
        <taxon>Deinococci</taxon>
        <taxon>Trueperales</taxon>
        <taxon>Trueperaceae</taxon>
        <taxon>Truepera</taxon>
    </lineage>
</organism>
<keyword evidence="2 7" id="KW-0808">Transferase</keyword>
<dbReference type="CDD" id="cd06454">
    <property type="entry name" value="KBL_like"/>
    <property type="match status" value="1"/>
</dbReference>
<protein>
    <submittedName>
        <fullName evidence="7">Glycine C-acetyltransferase</fullName>
        <ecNumber evidence="7">2.3.1.29</ecNumber>
    </submittedName>
</protein>
<dbReference type="GO" id="GO:0030170">
    <property type="term" value="F:pyridoxal phosphate binding"/>
    <property type="evidence" value="ECO:0007669"/>
    <property type="project" value="InterPro"/>
</dbReference>
<dbReference type="InterPro" id="IPR015422">
    <property type="entry name" value="PyrdxlP-dep_Trfase_small"/>
</dbReference>
<dbReference type="Pfam" id="PF00155">
    <property type="entry name" value="Aminotran_1_2"/>
    <property type="match status" value="1"/>
</dbReference>
<comment type="similarity">
    <text evidence="4">Belongs to the class-II pyridoxal-phosphate-dependent aminotransferase family.</text>
</comment>
<evidence type="ECO:0000256" key="4">
    <source>
        <dbReference type="RuleBase" id="RU003693"/>
    </source>
</evidence>
<dbReference type="InterPro" id="IPR015424">
    <property type="entry name" value="PyrdxlP-dep_Trfase"/>
</dbReference>
<dbReference type="eggNOG" id="COG0156">
    <property type="taxonomic scope" value="Bacteria"/>
</dbReference>
<dbReference type="AlphaFoldDB" id="D7CXS3"/>
<dbReference type="STRING" id="649638.Trad_1556"/>
<evidence type="ECO:0000313" key="8">
    <source>
        <dbReference type="Proteomes" id="UP000000379"/>
    </source>
</evidence>
<dbReference type="EC" id="2.3.1.29" evidence="7"/>
<proteinExistence type="inferred from homology"/>
<feature type="region of interest" description="Disordered" evidence="5">
    <location>
        <begin position="24"/>
        <end position="47"/>
    </location>
</feature>
<dbReference type="RefSeq" id="WP_013178043.1">
    <property type="nucleotide sequence ID" value="NC_014221.1"/>
</dbReference>
<dbReference type="PANTHER" id="PTHR13693">
    <property type="entry name" value="CLASS II AMINOTRANSFERASE/8-AMINO-7-OXONONANOATE SYNTHASE"/>
    <property type="match status" value="1"/>
</dbReference>
<reference evidence="8" key="1">
    <citation type="submission" date="2010-05" db="EMBL/GenBank/DDBJ databases">
        <title>The complete genome of Truepera radiovictris DSM 17093.</title>
        <authorList>
            <consortium name="US DOE Joint Genome Institute (JGI-PGF)"/>
            <person name="Lucas S."/>
            <person name="Copeland A."/>
            <person name="Lapidus A."/>
            <person name="Glavina del Rio T."/>
            <person name="Dalin E."/>
            <person name="Tice H."/>
            <person name="Bruce D."/>
            <person name="Goodwin L."/>
            <person name="Pitluck S."/>
            <person name="Kyrpides N."/>
            <person name="Mavromatis K."/>
            <person name="Ovchinnikova G."/>
            <person name="Munk A.C."/>
            <person name="Detter J.C."/>
            <person name="Han C."/>
            <person name="Tapia R."/>
            <person name="Land M."/>
            <person name="Hauser L."/>
            <person name="Markowitz V."/>
            <person name="Cheng J.-F."/>
            <person name="Hugenholtz P."/>
            <person name="Woyke T."/>
            <person name="Wu D."/>
            <person name="Tindall B."/>
            <person name="Pomrenke H.G."/>
            <person name="Brambilla E."/>
            <person name="Klenk H.-P."/>
            <person name="Eisen J.A."/>
        </authorList>
    </citation>
    <scope>NUCLEOTIDE SEQUENCE [LARGE SCALE GENOMIC DNA]</scope>
    <source>
        <strain evidence="8">DSM 17093 / CIP 108686 / LMG 22925 / RQ-24</strain>
    </source>
</reference>
<dbReference type="Gene3D" id="3.40.640.10">
    <property type="entry name" value="Type I PLP-dependent aspartate aminotransferase-like (Major domain)"/>
    <property type="match status" value="1"/>
</dbReference>
<dbReference type="HOGENOM" id="CLU_015846_11_0_0"/>
<evidence type="ECO:0000256" key="3">
    <source>
        <dbReference type="ARBA" id="ARBA00022898"/>
    </source>
</evidence>
<keyword evidence="7" id="KW-0012">Acyltransferase</keyword>
<dbReference type="KEGG" id="tra:Trad_1556"/>
<dbReference type="InterPro" id="IPR001917">
    <property type="entry name" value="Aminotrans_II_pyridoxalP_BS"/>
</dbReference>
<accession>D7CXS3</accession>
<dbReference type="PROSITE" id="PS00599">
    <property type="entry name" value="AA_TRANSFER_CLASS_2"/>
    <property type="match status" value="1"/>
</dbReference>
<gene>
    <name evidence="7" type="ordered locus">Trad_1556</name>
</gene>
<name>D7CXS3_TRURR</name>
<keyword evidence="8" id="KW-1185">Reference proteome</keyword>
<dbReference type="PANTHER" id="PTHR13693:SF3">
    <property type="entry name" value="LD36009P"/>
    <property type="match status" value="1"/>
</dbReference>
<dbReference type="InterPro" id="IPR004839">
    <property type="entry name" value="Aminotransferase_I/II_large"/>
</dbReference>
<dbReference type="EMBL" id="CP002049">
    <property type="protein sequence ID" value="ADI14675.1"/>
    <property type="molecule type" value="Genomic_DNA"/>
</dbReference>
<dbReference type="GO" id="GO:0008890">
    <property type="term" value="F:glycine C-acetyltransferase activity"/>
    <property type="evidence" value="ECO:0007669"/>
    <property type="project" value="UniProtKB-EC"/>
</dbReference>
<keyword evidence="3 4" id="KW-0663">Pyridoxal phosphate</keyword>
<dbReference type="InterPro" id="IPR015421">
    <property type="entry name" value="PyrdxlP-dep_Trfase_major"/>
</dbReference>
<evidence type="ECO:0000256" key="1">
    <source>
        <dbReference type="ARBA" id="ARBA00001933"/>
    </source>
</evidence>
<feature type="domain" description="Aminotransferase class I/classII large" evidence="6">
    <location>
        <begin position="94"/>
        <end position="430"/>
    </location>
</feature>
<evidence type="ECO:0000313" key="7">
    <source>
        <dbReference type="EMBL" id="ADI14675.1"/>
    </source>
</evidence>
<dbReference type="InterPro" id="IPR050087">
    <property type="entry name" value="AON_synthase_class-II"/>
</dbReference>
<evidence type="ECO:0000256" key="5">
    <source>
        <dbReference type="SAM" id="MobiDB-lite"/>
    </source>
</evidence>
<dbReference type="SUPFAM" id="SSF53383">
    <property type="entry name" value="PLP-dependent transferases"/>
    <property type="match status" value="1"/>
</dbReference>
<dbReference type="Gene3D" id="3.90.1150.10">
    <property type="entry name" value="Aspartate Aminotransferase, domain 1"/>
    <property type="match status" value="1"/>
</dbReference>
<evidence type="ECO:0000256" key="2">
    <source>
        <dbReference type="ARBA" id="ARBA00022679"/>
    </source>
</evidence>
<comment type="cofactor">
    <cofactor evidence="1 4">
        <name>pyridoxal 5'-phosphate</name>
        <dbReference type="ChEBI" id="CHEBI:597326"/>
    </cofactor>
</comment>